<dbReference type="EMBL" id="JAJGAK010000001">
    <property type="protein sequence ID" value="MCC8361561.1"/>
    <property type="molecule type" value="Genomic_DNA"/>
</dbReference>
<protein>
    <recommendedName>
        <fullName evidence="1">ODP domain-containing protein</fullName>
    </recommendedName>
</protein>
<evidence type="ECO:0000313" key="2">
    <source>
        <dbReference type="EMBL" id="MCC8361561.1"/>
    </source>
</evidence>
<organism evidence="2 3">
    <name type="scientific">Noviluteimonas lactosilytica</name>
    <dbReference type="NCBI Taxonomy" id="2888523"/>
    <lineage>
        <taxon>Bacteria</taxon>
        <taxon>Pseudomonadati</taxon>
        <taxon>Pseudomonadota</taxon>
        <taxon>Gammaproteobacteria</taxon>
        <taxon>Lysobacterales</taxon>
        <taxon>Lysobacteraceae</taxon>
        <taxon>Noviluteimonas</taxon>
    </lineage>
</organism>
<accession>A0ABS8JD77</accession>
<name>A0ABS8JD77_9GAMM</name>
<proteinExistence type="predicted"/>
<dbReference type="Gene3D" id="3.60.15.10">
    <property type="entry name" value="Ribonuclease Z/Hydroxyacylglutathione hydrolase-like"/>
    <property type="match status" value="1"/>
</dbReference>
<dbReference type="InterPro" id="IPR045761">
    <property type="entry name" value="ODP_dom"/>
</dbReference>
<dbReference type="PANTHER" id="PTHR43717">
    <property type="entry name" value="ANAEROBIC NITRIC OXIDE REDUCTASE FLAVORUBREDOXIN"/>
    <property type="match status" value="1"/>
</dbReference>
<dbReference type="RefSeq" id="WP_230525216.1">
    <property type="nucleotide sequence ID" value="NZ_JAJGAK010000001.1"/>
</dbReference>
<dbReference type="Proteomes" id="UP001165293">
    <property type="component" value="Unassembled WGS sequence"/>
</dbReference>
<evidence type="ECO:0000259" key="1">
    <source>
        <dbReference type="Pfam" id="PF19583"/>
    </source>
</evidence>
<evidence type="ECO:0000313" key="3">
    <source>
        <dbReference type="Proteomes" id="UP001165293"/>
    </source>
</evidence>
<feature type="domain" description="ODP" evidence="1">
    <location>
        <begin position="36"/>
        <end position="223"/>
    </location>
</feature>
<dbReference type="Pfam" id="PF19583">
    <property type="entry name" value="ODP"/>
    <property type="match status" value="1"/>
</dbReference>
<keyword evidence="3" id="KW-1185">Reference proteome</keyword>
<dbReference type="SUPFAM" id="SSF56281">
    <property type="entry name" value="Metallo-hydrolase/oxidoreductase"/>
    <property type="match status" value="1"/>
</dbReference>
<dbReference type="PANTHER" id="PTHR43717:SF1">
    <property type="entry name" value="ANAEROBIC NITRIC OXIDE REDUCTASE FLAVORUBREDOXIN"/>
    <property type="match status" value="1"/>
</dbReference>
<comment type="caution">
    <text evidence="2">The sequence shown here is derived from an EMBL/GenBank/DDBJ whole genome shotgun (WGS) entry which is preliminary data.</text>
</comment>
<dbReference type="InterPro" id="IPR036866">
    <property type="entry name" value="RibonucZ/Hydroxyglut_hydro"/>
</dbReference>
<gene>
    <name evidence="2" type="ORF">LK996_00480</name>
</gene>
<reference evidence="2" key="1">
    <citation type="submission" date="2021-10" db="EMBL/GenBank/DDBJ databases">
        <authorList>
            <person name="Lyu M."/>
            <person name="Wang X."/>
            <person name="Meng X."/>
            <person name="Xu K."/>
        </authorList>
    </citation>
    <scope>NUCLEOTIDE SEQUENCE</scope>
    <source>
        <strain evidence="2">A6</strain>
    </source>
</reference>
<sequence length="250" mass="27164">MTVTNSDSNTNVHEIADRIYRINTPVSLPGDDTGFSFNQYLILDDEPLLFHTGLRGLFPLVREAVAHVMPVERLRHVAFSHVEADECGALNEWLAVAPHAAPLCGQVAALVSIGDLADRPPRALADGETISLGSHVMRWIDAPHLPHAWECGFMMEESTRTLLCGDLFTQPGFGKAPITENDILGPSEAFRGQMDYFSHTKNAEALIGKLANLAPRTLAVMHGSAYSGDGAALLHALSRELCREQASRTA</sequence>